<evidence type="ECO:0000256" key="2">
    <source>
        <dbReference type="SAM" id="MobiDB-lite"/>
    </source>
</evidence>
<organism evidence="5 6">
    <name type="scientific">Geomicrobium sediminis</name>
    <dbReference type="NCBI Taxonomy" id="1347788"/>
    <lineage>
        <taxon>Bacteria</taxon>
        <taxon>Bacillati</taxon>
        <taxon>Bacillota</taxon>
        <taxon>Bacilli</taxon>
        <taxon>Bacillales</taxon>
        <taxon>Geomicrobium</taxon>
    </lineage>
</organism>
<feature type="domain" description="Solute-binding protein family 5" evidence="4">
    <location>
        <begin position="86"/>
        <end position="447"/>
    </location>
</feature>
<dbReference type="PROSITE" id="PS51257">
    <property type="entry name" value="PROKAR_LIPOPROTEIN"/>
    <property type="match status" value="1"/>
</dbReference>
<dbReference type="EMBL" id="JAFBEC010000016">
    <property type="protein sequence ID" value="MBM7634751.1"/>
    <property type="molecule type" value="Genomic_DNA"/>
</dbReference>
<sequence>MKKRMMPLIGSMVGVMLLASCGGSSDEEAAIEEGNGEESSNHGGTINYGYSTQPEVLDPHFTTAAATRDISRSIYESLVTLNSNYEVAPMLAEDYEVSEDGKTITFTLREGVLFHNGEEMTSEDVVASMQRWQEVSNVLPEAQYEADGDYTVNVLLDEMNNTALHLLADISQMAAIMPAEIASNAPATGVDEYIGTGPYEFGVWHQDQHVQLTRFEDYVGVDAPADGLSGEKNAYADEILVHFVPDSQTRLSGMQTGEYDAINGVPFDNYEMLEADDSIELMTTPSGMEVLVFNKEQGLFSDPLARQAMNIALDKQPILQAAFNYEDFYSLEPGLMIPDQTDWYTRAGEENYDVNDPDRALSMLEEAGYDGEEIRILTSRDYDFHYNVAVVAHQQLEEMGINATLNVVDWATLLSLRDDPNEYEMFVTSFFVYAVPHQYPFFNPSWAGWTDHPGYEEYFDEIDQAETQEEALALFEELQELFYEDVPVVNIGHYDNVEAVSDRLIDYELLMGPIFWNVQVEE</sequence>
<evidence type="ECO:0000256" key="1">
    <source>
        <dbReference type="ARBA" id="ARBA00022729"/>
    </source>
</evidence>
<feature type="signal peptide" evidence="3">
    <location>
        <begin position="1"/>
        <end position="25"/>
    </location>
</feature>
<dbReference type="InterPro" id="IPR039424">
    <property type="entry name" value="SBP_5"/>
</dbReference>
<evidence type="ECO:0000313" key="6">
    <source>
        <dbReference type="Proteomes" id="UP000741863"/>
    </source>
</evidence>
<gene>
    <name evidence="5" type="ORF">JOD17_003877</name>
</gene>
<dbReference type="PANTHER" id="PTHR30290:SF38">
    <property type="entry name" value="D,D-DIPEPTIDE-BINDING PERIPLASMIC PROTEIN DDPA-RELATED"/>
    <property type="match status" value="1"/>
</dbReference>
<dbReference type="Pfam" id="PF00496">
    <property type="entry name" value="SBP_bac_5"/>
    <property type="match status" value="1"/>
</dbReference>
<feature type="compositionally biased region" description="Acidic residues" evidence="2">
    <location>
        <begin position="26"/>
        <end position="36"/>
    </location>
</feature>
<evidence type="ECO:0000256" key="3">
    <source>
        <dbReference type="SAM" id="SignalP"/>
    </source>
</evidence>
<dbReference type="SUPFAM" id="SSF53850">
    <property type="entry name" value="Periplasmic binding protein-like II"/>
    <property type="match status" value="1"/>
</dbReference>
<keyword evidence="6" id="KW-1185">Reference proteome</keyword>
<feature type="chain" id="PRO_5046110041" evidence="3">
    <location>
        <begin position="26"/>
        <end position="522"/>
    </location>
</feature>
<protein>
    <submittedName>
        <fullName evidence="5">Peptide/nickel transport system substrate-binding protein</fullName>
    </submittedName>
</protein>
<dbReference type="InterPro" id="IPR030678">
    <property type="entry name" value="Peptide/Ni-bd"/>
</dbReference>
<reference evidence="5 6" key="1">
    <citation type="submission" date="2021-01" db="EMBL/GenBank/DDBJ databases">
        <title>Genomic Encyclopedia of Type Strains, Phase IV (KMG-IV): sequencing the most valuable type-strain genomes for metagenomic binning, comparative biology and taxonomic classification.</title>
        <authorList>
            <person name="Goeker M."/>
        </authorList>
    </citation>
    <scope>NUCLEOTIDE SEQUENCE [LARGE SCALE GENOMIC DNA]</scope>
    <source>
        <strain evidence="5 6">DSM 25540</strain>
    </source>
</reference>
<dbReference type="PIRSF" id="PIRSF002741">
    <property type="entry name" value="MppA"/>
    <property type="match status" value="1"/>
</dbReference>
<comment type="caution">
    <text evidence="5">The sequence shown here is derived from an EMBL/GenBank/DDBJ whole genome shotgun (WGS) entry which is preliminary data.</text>
</comment>
<name>A0ABS2PHD9_9BACL</name>
<dbReference type="RefSeq" id="WP_204699523.1">
    <property type="nucleotide sequence ID" value="NZ_JAFBEC010000016.1"/>
</dbReference>
<keyword evidence="1 3" id="KW-0732">Signal</keyword>
<evidence type="ECO:0000259" key="4">
    <source>
        <dbReference type="Pfam" id="PF00496"/>
    </source>
</evidence>
<proteinExistence type="predicted"/>
<feature type="region of interest" description="Disordered" evidence="2">
    <location>
        <begin position="26"/>
        <end position="49"/>
    </location>
</feature>
<dbReference type="Gene3D" id="3.40.190.10">
    <property type="entry name" value="Periplasmic binding protein-like II"/>
    <property type="match status" value="1"/>
</dbReference>
<dbReference type="Gene3D" id="3.10.105.10">
    <property type="entry name" value="Dipeptide-binding Protein, Domain 3"/>
    <property type="match status" value="1"/>
</dbReference>
<dbReference type="PANTHER" id="PTHR30290">
    <property type="entry name" value="PERIPLASMIC BINDING COMPONENT OF ABC TRANSPORTER"/>
    <property type="match status" value="1"/>
</dbReference>
<dbReference type="CDD" id="cd08502">
    <property type="entry name" value="PBP2_NikA_DppA_OppA_like_16"/>
    <property type="match status" value="1"/>
</dbReference>
<dbReference type="Proteomes" id="UP000741863">
    <property type="component" value="Unassembled WGS sequence"/>
</dbReference>
<accession>A0ABS2PHD9</accession>
<evidence type="ECO:0000313" key="5">
    <source>
        <dbReference type="EMBL" id="MBM7634751.1"/>
    </source>
</evidence>
<dbReference type="InterPro" id="IPR000914">
    <property type="entry name" value="SBP_5_dom"/>
</dbReference>